<feature type="transmembrane region" description="Helical" evidence="1">
    <location>
        <begin position="12"/>
        <end position="32"/>
    </location>
</feature>
<feature type="transmembrane region" description="Helical" evidence="1">
    <location>
        <begin position="277"/>
        <end position="293"/>
    </location>
</feature>
<feature type="transmembrane region" description="Helical" evidence="1">
    <location>
        <begin position="436"/>
        <end position="455"/>
    </location>
</feature>
<feature type="transmembrane region" description="Helical" evidence="1">
    <location>
        <begin position="407"/>
        <end position="427"/>
    </location>
</feature>
<feature type="transmembrane region" description="Helical" evidence="1">
    <location>
        <begin position="461"/>
        <end position="478"/>
    </location>
</feature>
<keyword evidence="1" id="KW-0472">Membrane</keyword>
<feature type="transmembrane region" description="Helical" evidence="1">
    <location>
        <begin position="71"/>
        <end position="97"/>
    </location>
</feature>
<keyword evidence="1" id="KW-1133">Transmembrane helix</keyword>
<evidence type="ECO:0000256" key="1">
    <source>
        <dbReference type="SAM" id="Phobius"/>
    </source>
</evidence>
<accession>A0A7J2T9S6</accession>
<feature type="transmembrane region" description="Helical" evidence="1">
    <location>
        <begin position="252"/>
        <end position="270"/>
    </location>
</feature>
<evidence type="ECO:0008006" key="3">
    <source>
        <dbReference type="Google" id="ProtNLM"/>
    </source>
</evidence>
<reference evidence="2" key="1">
    <citation type="journal article" date="2020" name="mSystems">
        <title>Genome- and Community-Level Interaction Insights into Carbon Utilization and Element Cycling Functions of Hydrothermarchaeota in Hydrothermal Sediment.</title>
        <authorList>
            <person name="Zhou Z."/>
            <person name="Liu Y."/>
            <person name="Xu W."/>
            <person name="Pan J."/>
            <person name="Luo Z.H."/>
            <person name="Li M."/>
        </authorList>
    </citation>
    <scope>NUCLEOTIDE SEQUENCE [LARGE SCALE GENOMIC DNA]</scope>
    <source>
        <strain evidence="2">SpSt-27</strain>
    </source>
</reference>
<comment type="caution">
    <text evidence="2">The sequence shown here is derived from an EMBL/GenBank/DDBJ whole genome shotgun (WGS) entry which is preliminary data.</text>
</comment>
<dbReference type="EMBL" id="DSLL01000022">
    <property type="protein sequence ID" value="HEH31013.1"/>
    <property type="molecule type" value="Genomic_DNA"/>
</dbReference>
<keyword evidence="1" id="KW-0812">Transmembrane</keyword>
<sequence length="656" mass="74109">MFIDFMLRFRVLVIALSIVVYMFLFSVASMYYESRSTAWLELVDLSFWILFVGCFLAGFTELKLFWRKSPALSSLLITVMGLGITVFARLSSTIYSLLKTSFHVQPIGGSIINDTSFILTIFIILGAFLIFASTAVNTLFREPVVFRKSPTFHEVATYLAKRFSMVRARWVLIVCFAIGFLVRLYPELKYLELPIGWDTLEYISNARDFAYQPKLLTTYIWLGGWRNLPPLLTWLSGSLAILGLDPLIFFKAYPPLVMGLISMLSATIAYRLTRSKIVALATALITLFNPYILGQSYQVQRHVLGLTLLMTYLYLCESRAKPLARASVLALCTLAYEPTALLALLLSVAEVLLEKNRKAKAVFASITVLALVMLLWYIRFPQRPVAAITPGGVYVAGNVEYDPATALNHTITCLLLLSPSIAIAWIWRSIDIRTRLTMTILFIAFLAPILCVIAPVDQPRWFLLLLTIAMPYTVASIAKLNKRVLALATLLVILLGSAYPFTETGFTHFKIFRTGPLIEYPEELAPVIKDIDKVREVANIVAKQKDLTLIGLGLYPQLHLFIRNPVNITVVYREPSLITAVGFLTTKNISRVVLITKVNIFKEVEEFSKNSDLYNVLLKIELGEKYKQVYIDIEKVSVEELYRGGGYHVYIVEVRR</sequence>
<protein>
    <recommendedName>
        <fullName evidence="3">Glycosyltransferase RgtA/B/C/D-like domain-containing protein</fullName>
    </recommendedName>
</protein>
<feature type="transmembrane region" description="Helical" evidence="1">
    <location>
        <begin position="485"/>
        <end position="502"/>
    </location>
</feature>
<dbReference type="AlphaFoldDB" id="A0A7J2T9S6"/>
<feature type="transmembrane region" description="Helical" evidence="1">
    <location>
        <begin position="117"/>
        <end position="140"/>
    </location>
</feature>
<feature type="transmembrane region" description="Helical" evidence="1">
    <location>
        <begin position="168"/>
        <end position="185"/>
    </location>
</feature>
<gene>
    <name evidence="2" type="ORF">ENP99_02720</name>
</gene>
<evidence type="ECO:0000313" key="2">
    <source>
        <dbReference type="EMBL" id="HEH31013.1"/>
    </source>
</evidence>
<feature type="transmembrane region" description="Helical" evidence="1">
    <location>
        <begin position="328"/>
        <end position="349"/>
    </location>
</feature>
<feature type="transmembrane region" description="Helical" evidence="1">
    <location>
        <begin position="38"/>
        <end position="59"/>
    </location>
</feature>
<organism evidence="2">
    <name type="scientific">Ignisphaera aggregans</name>
    <dbReference type="NCBI Taxonomy" id="334771"/>
    <lineage>
        <taxon>Archaea</taxon>
        <taxon>Thermoproteota</taxon>
        <taxon>Thermoprotei</taxon>
        <taxon>Desulfurococcales</taxon>
        <taxon>Desulfurococcaceae</taxon>
        <taxon>Ignisphaera</taxon>
    </lineage>
</organism>
<name>A0A7J2T9S6_9CREN</name>
<feature type="transmembrane region" description="Helical" evidence="1">
    <location>
        <begin position="361"/>
        <end position="378"/>
    </location>
</feature>
<proteinExistence type="predicted"/>